<name>A0ABR1AZJ9_POLSC</name>
<sequence length="73" mass="8742">MEEEVERKRMRREKSGGRRNLCARGQRGIRQWSEKQGTDRNRMRWAAMVAGTRGRRRARGDERQVESQAKRQL</sequence>
<protein>
    <submittedName>
        <fullName evidence="2">Uncharacterized protein</fullName>
    </submittedName>
</protein>
<reference evidence="2 3" key="1">
    <citation type="submission" date="2023-09" db="EMBL/GenBank/DDBJ databases">
        <title>Genomes of two closely related lineages of the louse Polyplax serrata with different host specificities.</title>
        <authorList>
            <person name="Martinu J."/>
            <person name="Tarabai H."/>
            <person name="Stefka J."/>
            <person name="Hypsa V."/>
        </authorList>
    </citation>
    <scope>NUCLEOTIDE SEQUENCE [LARGE SCALE GENOMIC DNA]</scope>
    <source>
        <strain evidence="2">98ZLc_SE</strain>
    </source>
</reference>
<keyword evidence="3" id="KW-1185">Reference proteome</keyword>
<organism evidence="2 3">
    <name type="scientific">Polyplax serrata</name>
    <name type="common">Common mouse louse</name>
    <dbReference type="NCBI Taxonomy" id="468196"/>
    <lineage>
        <taxon>Eukaryota</taxon>
        <taxon>Metazoa</taxon>
        <taxon>Ecdysozoa</taxon>
        <taxon>Arthropoda</taxon>
        <taxon>Hexapoda</taxon>
        <taxon>Insecta</taxon>
        <taxon>Pterygota</taxon>
        <taxon>Neoptera</taxon>
        <taxon>Paraneoptera</taxon>
        <taxon>Psocodea</taxon>
        <taxon>Troctomorpha</taxon>
        <taxon>Phthiraptera</taxon>
        <taxon>Anoplura</taxon>
        <taxon>Polyplacidae</taxon>
        <taxon>Polyplax</taxon>
    </lineage>
</organism>
<accession>A0ABR1AZJ9</accession>
<evidence type="ECO:0000256" key="1">
    <source>
        <dbReference type="SAM" id="MobiDB-lite"/>
    </source>
</evidence>
<feature type="region of interest" description="Disordered" evidence="1">
    <location>
        <begin position="51"/>
        <end position="73"/>
    </location>
</feature>
<feature type="compositionally biased region" description="Basic and acidic residues" evidence="1">
    <location>
        <begin position="59"/>
        <end position="73"/>
    </location>
</feature>
<proteinExistence type="predicted"/>
<comment type="caution">
    <text evidence="2">The sequence shown here is derived from an EMBL/GenBank/DDBJ whole genome shotgun (WGS) entry which is preliminary data.</text>
</comment>
<evidence type="ECO:0000313" key="2">
    <source>
        <dbReference type="EMBL" id="KAK6631262.1"/>
    </source>
</evidence>
<dbReference type="EMBL" id="JAWJWF010000006">
    <property type="protein sequence ID" value="KAK6631262.1"/>
    <property type="molecule type" value="Genomic_DNA"/>
</dbReference>
<gene>
    <name evidence="2" type="ORF">RUM44_005788</name>
</gene>
<dbReference type="Proteomes" id="UP001359485">
    <property type="component" value="Unassembled WGS sequence"/>
</dbReference>
<evidence type="ECO:0000313" key="3">
    <source>
        <dbReference type="Proteomes" id="UP001359485"/>
    </source>
</evidence>